<dbReference type="EMBL" id="JAHQIW010000220">
    <property type="protein sequence ID" value="KAJ1346760.1"/>
    <property type="molecule type" value="Genomic_DNA"/>
</dbReference>
<evidence type="ECO:0000313" key="2">
    <source>
        <dbReference type="Proteomes" id="UP001196413"/>
    </source>
</evidence>
<protein>
    <submittedName>
        <fullName evidence="1">Uncharacterized protein</fullName>
    </submittedName>
</protein>
<keyword evidence="2" id="KW-1185">Reference proteome</keyword>
<organism evidence="1 2">
    <name type="scientific">Parelaphostrongylus tenuis</name>
    <name type="common">Meningeal worm</name>
    <dbReference type="NCBI Taxonomy" id="148309"/>
    <lineage>
        <taxon>Eukaryota</taxon>
        <taxon>Metazoa</taxon>
        <taxon>Ecdysozoa</taxon>
        <taxon>Nematoda</taxon>
        <taxon>Chromadorea</taxon>
        <taxon>Rhabditida</taxon>
        <taxon>Rhabditina</taxon>
        <taxon>Rhabditomorpha</taxon>
        <taxon>Strongyloidea</taxon>
        <taxon>Metastrongylidae</taxon>
        <taxon>Parelaphostrongylus</taxon>
    </lineage>
</organism>
<name>A0AAD5LWH6_PARTN</name>
<accession>A0AAD5LWH6</accession>
<gene>
    <name evidence="1" type="ORF">KIN20_001657</name>
</gene>
<comment type="caution">
    <text evidence="1">The sequence shown here is derived from an EMBL/GenBank/DDBJ whole genome shotgun (WGS) entry which is preliminary data.</text>
</comment>
<reference evidence="1" key="1">
    <citation type="submission" date="2021-06" db="EMBL/GenBank/DDBJ databases">
        <title>Parelaphostrongylus tenuis whole genome reference sequence.</title>
        <authorList>
            <person name="Garwood T.J."/>
            <person name="Larsen P.A."/>
            <person name="Fountain-Jones N.M."/>
            <person name="Garbe J.R."/>
            <person name="Macchietto M.G."/>
            <person name="Kania S.A."/>
            <person name="Gerhold R.W."/>
            <person name="Richards J.E."/>
            <person name="Wolf T.M."/>
        </authorList>
    </citation>
    <scope>NUCLEOTIDE SEQUENCE</scope>
    <source>
        <strain evidence="1">MNPRO001-30</strain>
        <tissue evidence="1">Meninges</tissue>
    </source>
</reference>
<dbReference type="Proteomes" id="UP001196413">
    <property type="component" value="Unassembled WGS sequence"/>
</dbReference>
<evidence type="ECO:0000313" key="1">
    <source>
        <dbReference type="EMBL" id="KAJ1346760.1"/>
    </source>
</evidence>
<dbReference type="AlphaFoldDB" id="A0AAD5LWH6"/>
<proteinExistence type="predicted"/>
<sequence>MSSFRMHLVYLSESVVREFHMLPKIQEMFQNFVDKEIVVSLKKRYDSERNWSFRKKLGHAP</sequence>